<evidence type="ECO:0000313" key="1">
    <source>
        <dbReference type="EMBL" id="AJE15821.1"/>
    </source>
</evidence>
<dbReference type="EMBL" id="CP007511">
    <property type="protein sequence ID" value="AJE15821.1"/>
    <property type="molecule type" value="Genomic_DNA"/>
</dbReference>
<accession>A0A8D3Y205</accession>
<gene>
    <name evidence="1" type="ORF">CL52_12560</name>
</gene>
<dbReference type="KEGG" id="pbm:CL52_12560"/>
<name>A0A8D3Y205_9GAMM</name>
<proteinExistence type="predicted"/>
<reference evidence="2" key="1">
    <citation type="submission" date="2014-03" db="EMBL/GenBank/DDBJ databases">
        <title>Complete genome of Pseudomonas balearica DSM 6083T, a sewage water isolate from an enrichment with 2-methylnaphthalene.</title>
        <authorList>
            <person name="Salva-Serra F."/>
            <person name="Jaen-Luchoro D."/>
            <person name="Busquets A."/>
            <person name="Pena A."/>
            <person name="Gomila M."/>
            <person name="Bosch R."/>
            <person name="Nogales B."/>
            <person name="Garcia-Valdes E."/>
            <person name="Lalucat J."/>
            <person name="Bennasar A."/>
        </authorList>
    </citation>
    <scope>NUCLEOTIDE SEQUENCE [LARGE SCALE GENOMIC DNA]</scope>
    <source>
        <strain evidence="2">DSM 6083</strain>
    </source>
</reference>
<reference evidence="1 2" key="2">
    <citation type="journal article" name="Genome Announc.">
        <title>Complete Genome Sequence of Pseudomonas balearica DSM 6083T.</title>
        <authorList>
            <person name="Bennasar-Figueras A."/>
            <person name="Salva-Serra F."/>
            <person name="Jaen-Luchoro D."/>
            <person name="Segui C."/>
            <person name="Aliaga F."/>
            <person name="Busquets A."/>
            <person name="Gomila M."/>
            <person name="Moore E.R."/>
            <person name="Lalucat J."/>
        </authorList>
    </citation>
    <scope>NUCLEOTIDE SEQUENCE [LARGE SCALE GENOMIC DNA]</scope>
    <source>
        <strain evidence="2">DSM 6083</strain>
    </source>
</reference>
<organism evidence="1 2">
    <name type="scientific">Stutzerimonas balearica DSM 6083</name>
    <dbReference type="NCBI Taxonomy" id="1123016"/>
    <lineage>
        <taxon>Bacteria</taxon>
        <taxon>Pseudomonadati</taxon>
        <taxon>Pseudomonadota</taxon>
        <taxon>Gammaproteobacteria</taxon>
        <taxon>Pseudomonadales</taxon>
        <taxon>Pseudomonadaceae</taxon>
        <taxon>Stutzerimonas</taxon>
    </lineage>
</organism>
<dbReference type="AlphaFoldDB" id="A0A8D3Y205"/>
<dbReference type="Proteomes" id="UP000031271">
    <property type="component" value="Chromosome"/>
</dbReference>
<protein>
    <submittedName>
        <fullName evidence="1">Uncharacterized protein</fullName>
    </submittedName>
</protein>
<sequence length="126" mass="14257">MPSFDAVVRPWPDRRLGYRRLPPGLSGRVRLRHRPWHYARRYASSALRSGESCVRHRAAAAGCQRLSRARPPESARNTRTCTHPLPVRFFPHSNVSAEIRPSPAARSVAGVVFCDNAWRTLHKALP</sequence>
<evidence type="ECO:0000313" key="2">
    <source>
        <dbReference type="Proteomes" id="UP000031271"/>
    </source>
</evidence>